<accession>A0AAE0EZ82</accession>
<reference evidence="1 2" key="1">
    <citation type="journal article" date="2015" name="Genome Biol. Evol.">
        <title>Comparative Genomics of a Bacterivorous Green Alga Reveals Evolutionary Causalities and Consequences of Phago-Mixotrophic Mode of Nutrition.</title>
        <authorList>
            <person name="Burns J.A."/>
            <person name="Paasch A."/>
            <person name="Narechania A."/>
            <person name="Kim E."/>
        </authorList>
    </citation>
    <scope>NUCLEOTIDE SEQUENCE [LARGE SCALE GENOMIC DNA]</scope>
    <source>
        <strain evidence="1 2">PLY_AMNH</strain>
    </source>
</reference>
<evidence type="ECO:0000313" key="2">
    <source>
        <dbReference type="Proteomes" id="UP001190700"/>
    </source>
</evidence>
<protein>
    <submittedName>
        <fullName evidence="1">Uncharacterized protein</fullName>
    </submittedName>
</protein>
<comment type="caution">
    <text evidence="1">The sequence shown here is derived from an EMBL/GenBank/DDBJ whole genome shotgun (WGS) entry which is preliminary data.</text>
</comment>
<proteinExistence type="predicted"/>
<dbReference type="AlphaFoldDB" id="A0AAE0EZ82"/>
<gene>
    <name evidence="1" type="ORF">CYMTET_44506</name>
</gene>
<organism evidence="1 2">
    <name type="scientific">Cymbomonas tetramitiformis</name>
    <dbReference type="NCBI Taxonomy" id="36881"/>
    <lineage>
        <taxon>Eukaryota</taxon>
        <taxon>Viridiplantae</taxon>
        <taxon>Chlorophyta</taxon>
        <taxon>Pyramimonadophyceae</taxon>
        <taxon>Pyramimonadales</taxon>
        <taxon>Pyramimonadaceae</taxon>
        <taxon>Cymbomonas</taxon>
    </lineage>
</organism>
<keyword evidence="2" id="KW-1185">Reference proteome</keyword>
<sequence length="78" mass="8651">MLLTGATASDVRGLRTSLELLVNFVVDVSNCMTDLFNMGVGQTQEGRDCERVIDDLLWPTAIVNSIMVITFEAQVRIF</sequence>
<dbReference type="EMBL" id="LGRX02030241">
    <property type="protein sequence ID" value="KAK3245933.1"/>
    <property type="molecule type" value="Genomic_DNA"/>
</dbReference>
<dbReference type="Proteomes" id="UP001190700">
    <property type="component" value="Unassembled WGS sequence"/>
</dbReference>
<evidence type="ECO:0000313" key="1">
    <source>
        <dbReference type="EMBL" id="KAK3245933.1"/>
    </source>
</evidence>
<name>A0AAE0EZ82_9CHLO</name>